<dbReference type="AlphaFoldDB" id="A0A3B0SK76"/>
<protein>
    <submittedName>
        <fullName evidence="1">Uncharacterized protein</fullName>
    </submittedName>
</protein>
<sequence length="89" mass="9708">MVFEFFRSGSQSAVDEAQATLVTMLENGHDIFMTASDALFGGGKSKETKREVRSTDREINEAQAAVRRALMVHAAVNSSDLPLVLQYAS</sequence>
<organism evidence="1">
    <name type="scientific">hydrothermal vent metagenome</name>
    <dbReference type="NCBI Taxonomy" id="652676"/>
    <lineage>
        <taxon>unclassified sequences</taxon>
        <taxon>metagenomes</taxon>
        <taxon>ecological metagenomes</taxon>
    </lineage>
</organism>
<accession>A0A3B0SK76</accession>
<evidence type="ECO:0000313" key="1">
    <source>
        <dbReference type="EMBL" id="VAV95305.1"/>
    </source>
</evidence>
<gene>
    <name evidence="1" type="ORF">MNBD_ACTINO01-1684</name>
</gene>
<feature type="non-terminal residue" evidence="1">
    <location>
        <position position="89"/>
    </location>
</feature>
<reference evidence="1" key="1">
    <citation type="submission" date="2018-06" db="EMBL/GenBank/DDBJ databases">
        <authorList>
            <person name="Zhirakovskaya E."/>
        </authorList>
    </citation>
    <scope>NUCLEOTIDE SEQUENCE</scope>
</reference>
<name>A0A3B0SK76_9ZZZZ</name>
<proteinExistence type="predicted"/>
<dbReference type="EMBL" id="UOEI01000144">
    <property type="protein sequence ID" value="VAV95305.1"/>
    <property type="molecule type" value="Genomic_DNA"/>
</dbReference>